<dbReference type="InterPro" id="IPR043128">
    <property type="entry name" value="Rev_trsase/Diguanyl_cyclase"/>
</dbReference>
<dbReference type="GO" id="GO:0052621">
    <property type="term" value="F:diguanylate cyclase activity"/>
    <property type="evidence" value="ECO:0007669"/>
    <property type="project" value="UniProtKB-EC"/>
</dbReference>
<dbReference type="Gene3D" id="3.30.450.20">
    <property type="entry name" value="PAS domain"/>
    <property type="match status" value="1"/>
</dbReference>
<dbReference type="PROSITE" id="PS50887">
    <property type="entry name" value="GGDEF"/>
    <property type="match status" value="1"/>
</dbReference>
<proteinExistence type="predicted"/>
<evidence type="ECO:0000313" key="3">
    <source>
        <dbReference type="EMBL" id="MEK8131303.1"/>
    </source>
</evidence>
<accession>A0ABU9DQZ2</accession>
<keyword evidence="3" id="KW-0548">Nucleotidyltransferase</keyword>
<dbReference type="InterPro" id="IPR035965">
    <property type="entry name" value="PAS-like_dom_sf"/>
</dbReference>
<dbReference type="InterPro" id="IPR000014">
    <property type="entry name" value="PAS"/>
</dbReference>
<dbReference type="PROSITE" id="PS50113">
    <property type="entry name" value="PAC"/>
    <property type="match status" value="1"/>
</dbReference>
<dbReference type="InterPro" id="IPR000160">
    <property type="entry name" value="GGDEF_dom"/>
</dbReference>
<dbReference type="RefSeq" id="WP_341418438.1">
    <property type="nucleotide sequence ID" value="NZ_JBBPCC010000020.1"/>
</dbReference>
<comment type="caution">
    <text evidence="3">The sequence shown here is derived from an EMBL/GenBank/DDBJ whole genome shotgun (WGS) entry which is preliminary data.</text>
</comment>
<dbReference type="Pfam" id="PF00990">
    <property type="entry name" value="GGDEF"/>
    <property type="match status" value="1"/>
</dbReference>
<organism evidence="3 4">
    <name type="scientific">Paenibacillus filicis</name>
    <dbReference type="NCBI Taxonomy" id="669464"/>
    <lineage>
        <taxon>Bacteria</taxon>
        <taxon>Bacillati</taxon>
        <taxon>Bacillota</taxon>
        <taxon>Bacilli</taxon>
        <taxon>Bacillales</taxon>
        <taxon>Paenibacillaceae</taxon>
        <taxon>Paenibacillus</taxon>
    </lineage>
</organism>
<dbReference type="InterPro" id="IPR013655">
    <property type="entry name" value="PAS_fold_3"/>
</dbReference>
<dbReference type="InterPro" id="IPR000700">
    <property type="entry name" value="PAS-assoc_C"/>
</dbReference>
<dbReference type="NCBIfam" id="TIGR00229">
    <property type="entry name" value="sensory_box"/>
    <property type="match status" value="1"/>
</dbReference>
<dbReference type="Gene3D" id="3.30.70.270">
    <property type="match status" value="1"/>
</dbReference>
<dbReference type="EMBL" id="JBBPCC010000020">
    <property type="protein sequence ID" value="MEK8131303.1"/>
    <property type="molecule type" value="Genomic_DNA"/>
</dbReference>
<gene>
    <name evidence="3" type="ORF">WMW72_25680</name>
</gene>
<dbReference type="Proteomes" id="UP001469365">
    <property type="component" value="Unassembled WGS sequence"/>
</dbReference>
<protein>
    <submittedName>
        <fullName evidence="3">Sensor domain-containing diguanylate cyclase</fullName>
        <ecNumber evidence="3">2.7.7.65</ecNumber>
    </submittedName>
</protein>
<dbReference type="SMART" id="SM00267">
    <property type="entry name" value="GGDEF"/>
    <property type="match status" value="1"/>
</dbReference>
<name>A0ABU9DQZ2_9BACL</name>
<reference evidence="3 4" key="1">
    <citation type="submission" date="2024-04" db="EMBL/GenBank/DDBJ databases">
        <title>draft genome sequnece of Paenibacillus filicis.</title>
        <authorList>
            <person name="Kim D.-U."/>
        </authorList>
    </citation>
    <scope>NUCLEOTIDE SEQUENCE [LARGE SCALE GENOMIC DNA]</scope>
    <source>
        <strain evidence="3 4">KACC14197</strain>
    </source>
</reference>
<sequence>MENRMHDFFPDRVYRAVVRQSPDWLWILNDAGVPLGVSPAHQTGQTLFAIVHESDLPDVQEAWFALWRERRPFILMFRSVMPDGSLLWLEAKGYPVHSDEDGVHAAISAREITHYKQQEERLTRLAYYDPLTGLPNRRLFQDRFMQAMHIAKRYHHKLGVIYLDLDDFKRINDQYGHSIGDELLNAAASRLSHSVRDPDTVCRMGGDEFVVLVQQFDQPEDVAKIGRRISDALRQPFDIGGNQIRISSSIGAAFYPDDGMDGEALLQCADNAMYASKQLGKNQFRFFANLEGGPL</sequence>
<dbReference type="CDD" id="cd01949">
    <property type="entry name" value="GGDEF"/>
    <property type="match status" value="1"/>
</dbReference>
<evidence type="ECO:0000313" key="4">
    <source>
        <dbReference type="Proteomes" id="UP001469365"/>
    </source>
</evidence>
<evidence type="ECO:0000259" key="2">
    <source>
        <dbReference type="PROSITE" id="PS50887"/>
    </source>
</evidence>
<dbReference type="InterPro" id="IPR052163">
    <property type="entry name" value="DGC-Regulatory_Protein"/>
</dbReference>
<dbReference type="SUPFAM" id="SSF55073">
    <property type="entry name" value="Nucleotide cyclase"/>
    <property type="match status" value="1"/>
</dbReference>
<dbReference type="PANTHER" id="PTHR46663:SF3">
    <property type="entry name" value="SLL0267 PROTEIN"/>
    <property type="match status" value="1"/>
</dbReference>
<keyword evidence="4" id="KW-1185">Reference proteome</keyword>
<dbReference type="InterPro" id="IPR029787">
    <property type="entry name" value="Nucleotide_cyclase"/>
</dbReference>
<dbReference type="SUPFAM" id="SSF55785">
    <property type="entry name" value="PYP-like sensor domain (PAS domain)"/>
    <property type="match status" value="1"/>
</dbReference>
<dbReference type="NCBIfam" id="TIGR00254">
    <property type="entry name" value="GGDEF"/>
    <property type="match status" value="1"/>
</dbReference>
<dbReference type="Pfam" id="PF08447">
    <property type="entry name" value="PAS_3"/>
    <property type="match status" value="1"/>
</dbReference>
<feature type="domain" description="GGDEF" evidence="2">
    <location>
        <begin position="156"/>
        <end position="289"/>
    </location>
</feature>
<keyword evidence="3" id="KW-0808">Transferase</keyword>
<evidence type="ECO:0000259" key="1">
    <source>
        <dbReference type="PROSITE" id="PS50113"/>
    </source>
</evidence>
<feature type="domain" description="PAC" evidence="1">
    <location>
        <begin position="73"/>
        <end position="124"/>
    </location>
</feature>
<dbReference type="PANTHER" id="PTHR46663">
    <property type="entry name" value="DIGUANYLATE CYCLASE DGCT-RELATED"/>
    <property type="match status" value="1"/>
</dbReference>
<dbReference type="EC" id="2.7.7.65" evidence="3"/>